<dbReference type="KEGG" id="ovi:T265_04449"/>
<keyword evidence="2" id="KW-1185">Reference proteome</keyword>
<gene>
    <name evidence="1" type="ORF">T265_04449</name>
</gene>
<evidence type="ECO:0000313" key="2">
    <source>
        <dbReference type="Proteomes" id="UP000054324"/>
    </source>
</evidence>
<dbReference type="RefSeq" id="XP_009167462.1">
    <property type="nucleotide sequence ID" value="XM_009169198.1"/>
</dbReference>
<dbReference type="EMBL" id="KL596692">
    <property type="protein sequence ID" value="KER28758.1"/>
    <property type="molecule type" value="Genomic_DNA"/>
</dbReference>
<dbReference type="GeneID" id="20318631"/>
<proteinExistence type="predicted"/>
<evidence type="ECO:0000313" key="1">
    <source>
        <dbReference type="EMBL" id="KER28758.1"/>
    </source>
</evidence>
<organism evidence="1 2">
    <name type="scientific">Opisthorchis viverrini</name>
    <name type="common">Southeast Asian liver fluke</name>
    <dbReference type="NCBI Taxonomy" id="6198"/>
    <lineage>
        <taxon>Eukaryota</taxon>
        <taxon>Metazoa</taxon>
        <taxon>Spiralia</taxon>
        <taxon>Lophotrochozoa</taxon>
        <taxon>Platyhelminthes</taxon>
        <taxon>Trematoda</taxon>
        <taxon>Digenea</taxon>
        <taxon>Opisthorchiida</taxon>
        <taxon>Opisthorchiata</taxon>
        <taxon>Opisthorchiidae</taxon>
        <taxon>Opisthorchis</taxon>
    </lineage>
</organism>
<accession>A0A074ZMZ7</accession>
<name>A0A074ZMZ7_OPIVI</name>
<dbReference type="Proteomes" id="UP000054324">
    <property type="component" value="Unassembled WGS sequence"/>
</dbReference>
<protein>
    <submittedName>
        <fullName evidence="1">Uncharacterized protein</fullName>
    </submittedName>
</protein>
<dbReference type="AlphaFoldDB" id="A0A074ZMZ7"/>
<sequence length="74" mass="8458">MLASEPIDVDKLVYLDSFISAETIIIDSMTSVCNTDDSLPYRHDLFESLFHMKNHKAELFRPVNLICITTVPEL</sequence>
<reference evidence="1 2" key="1">
    <citation type="submission" date="2013-11" db="EMBL/GenBank/DDBJ databases">
        <title>Opisthorchis viverrini - life in the bile duct.</title>
        <authorList>
            <person name="Young N.D."/>
            <person name="Nagarajan N."/>
            <person name="Lin S.J."/>
            <person name="Korhonen P.K."/>
            <person name="Jex A.R."/>
            <person name="Hall R.S."/>
            <person name="Safavi-Hemami H."/>
            <person name="Kaewkong W."/>
            <person name="Bertrand D."/>
            <person name="Gao S."/>
            <person name="Seet Q."/>
            <person name="Wongkham S."/>
            <person name="Teh B.T."/>
            <person name="Wongkham C."/>
            <person name="Intapan P.M."/>
            <person name="Maleewong W."/>
            <person name="Yang X."/>
            <person name="Hu M."/>
            <person name="Wang Z."/>
            <person name="Hofmann A."/>
            <person name="Sternberg P.W."/>
            <person name="Tan P."/>
            <person name="Wang J."/>
            <person name="Gasser R.B."/>
        </authorList>
    </citation>
    <scope>NUCLEOTIDE SEQUENCE [LARGE SCALE GENOMIC DNA]</scope>
</reference>
<dbReference type="CTD" id="20318631"/>